<feature type="transmembrane region" description="Helical" evidence="1">
    <location>
        <begin position="436"/>
        <end position="452"/>
    </location>
</feature>
<feature type="transmembrane region" description="Helical" evidence="1">
    <location>
        <begin position="458"/>
        <end position="478"/>
    </location>
</feature>
<dbReference type="InterPro" id="IPR048389">
    <property type="entry name" value="YciQ-like_C"/>
</dbReference>
<accession>A0ABQ2N5G8</accession>
<dbReference type="EMBL" id="BMNI01000001">
    <property type="protein sequence ID" value="GGO84095.1"/>
    <property type="molecule type" value="Genomic_DNA"/>
</dbReference>
<evidence type="ECO:0008006" key="6">
    <source>
        <dbReference type="Google" id="ProtNLM"/>
    </source>
</evidence>
<organism evidence="4 5">
    <name type="scientific">Nocardioides phosphati</name>
    <dbReference type="NCBI Taxonomy" id="1867775"/>
    <lineage>
        <taxon>Bacteria</taxon>
        <taxon>Bacillati</taxon>
        <taxon>Actinomycetota</taxon>
        <taxon>Actinomycetes</taxon>
        <taxon>Propionibacteriales</taxon>
        <taxon>Nocardioidaceae</taxon>
        <taxon>Nocardioides</taxon>
    </lineage>
</organism>
<keyword evidence="1" id="KW-0812">Transmembrane</keyword>
<feature type="domain" description="Predicted membrane protein YciQ-like C-terminal" evidence="3">
    <location>
        <begin position="311"/>
        <end position="537"/>
    </location>
</feature>
<evidence type="ECO:0000256" key="1">
    <source>
        <dbReference type="SAM" id="Phobius"/>
    </source>
</evidence>
<feature type="domain" description="DUF2207" evidence="2">
    <location>
        <begin position="63"/>
        <end position="249"/>
    </location>
</feature>
<evidence type="ECO:0000259" key="3">
    <source>
        <dbReference type="Pfam" id="PF20990"/>
    </source>
</evidence>
<reference evidence="5" key="1">
    <citation type="journal article" date="2019" name="Int. J. Syst. Evol. Microbiol.">
        <title>The Global Catalogue of Microorganisms (GCM) 10K type strain sequencing project: providing services to taxonomists for standard genome sequencing and annotation.</title>
        <authorList>
            <consortium name="The Broad Institute Genomics Platform"/>
            <consortium name="The Broad Institute Genome Sequencing Center for Infectious Disease"/>
            <person name="Wu L."/>
            <person name="Ma J."/>
        </authorList>
    </citation>
    <scope>NUCLEOTIDE SEQUENCE [LARGE SCALE GENOMIC DNA]</scope>
    <source>
        <strain evidence="5">CGMCC 4.7371</strain>
    </source>
</reference>
<dbReference type="InterPro" id="IPR018702">
    <property type="entry name" value="DUF2207"/>
</dbReference>
<keyword evidence="1" id="KW-0472">Membrane</keyword>
<feature type="transmembrane region" description="Helical" evidence="1">
    <location>
        <begin position="27"/>
        <end position="47"/>
    </location>
</feature>
<dbReference type="Proteomes" id="UP000655410">
    <property type="component" value="Unassembled WGS sequence"/>
</dbReference>
<evidence type="ECO:0000259" key="2">
    <source>
        <dbReference type="Pfam" id="PF09972"/>
    </source>
</evidence>
<dbReference type="Pfam" id="PF09972">
    <property type="entry name" value="DUF2207"/>
    <property type="match status" value="1"/>
</dbReference>
<sequence length="617" mass="64711">MQEAVSLAVGVAMLAGMRGKQWGDGGVFGLTVAALLVALGLLVWPLLGALSADEDSGNDPAKVTDYRAETTVSSSGKLHTTEMITAELPAGRHGIFRYWDVADGVDPHGRAMPRNVKIEQDGKPAEVAWLWKQARQFRVARIGDAGTILDPGTHVWKIDYDVDGVLAKPGSRYRGGSWASDEGSEFVWDVVPWSEMQVDRAQVTVHLPSDPTSEPQCARSSGHCAVAVDGSTVTVTASDIAVHEPVSLAARLDGDPHPGVLLPWPAWLDAALGRSVPVALGLALLAVLAFAVGRLLERRTRERAPGFPVLFEPPAGIGPVQAAYIVREQLPKNAVSSTVLYLAERGFVKLDHQGQNRWSVTGLKTAADWQELDELSQHVGRSLGVNTESGSFIVDGSVHAGERLSKLSTSLPEHARDWAIGQGLLVKSPMVPGGRVALVVAAALALLCAWQQPFGVGLIALVPGLFVVGGIGLVQVAATTHRTATGRDLWSRAGGFRRMLATDSAEARFDFAARKDLYTAYIPYAVAFGCADAWARKYTATVGEPAPVPLWYAGGMVNSGYGGGYGTLSFDSFDAALGSSISAYSATQRSSSSGAGGGGGFSFSGGGGGGGGGMGSW</sequence>
<comment type="caution">
    <text evidence="4">The sequence shown here is derived from an EMBL/GenBank/DDBJ whole genome shotgun (WGS) entry which is preliminary data.</text>
</comment>
<gene>
    <name evidence="4" type="ORF">GCM10011584_00840</name>
</gene>
<evidence type="ECO:0000313" key="5">
    <source>
        <dbReference type="Proteomes" id="UP000655410"/>
    </source>
</evidence>
<evidence type="ECO:0000313" key="4">
    <source>
        <dbReference type="EMBL" id="GGO84095.1"/>
    </source>
</evidence>
<dbReference type="Pfam" id="PF20990">
    <property type="entry name" value="DUF2207_C"/>
    <property type="match status" value="1"/>
</dbReference>
<name>A0ABQ2N5G8_9ACTN</name>
<feature type="transmembrane region" description="Helical" evidence="1">
    <location>
        <begin position="278"/>
        <end position="296"/>
    </location>
</feature>
<keyword evidence="1" id="KW-1133">Transmembrane helix</keyword>
<proteinExistence type="predicted"/>
<protein>
    <recommendedName>
        <fullName evidence="6">DUF2207 domain-containing protein</fullName>
    </recommendedName>
</protein>
<keyword evidence="5" id="KW-1185">Reference proteome</keyword>